<evidence type="ECO:0000313" key="2">
    <source>
        <dbReference type="Proteomes" id="UP000316714"/>
    </source>
</evidence>
<dbReference type="EMBL" id="SIHJ01000004">
    <property type="protein sequence ID" value="TWT30957.1"/>
    <property type="molecule type" value="Genomic_DNA"/>
</dbReference>
<name>A0A5C5UZQ0_9BACT</name>
<dbReference type="SUPFAM" id="SSF46785">
    <property type="entry name" value="Winged helix' DNA-binding domain"/>
    <property type="match status" value="1"/>
</dbReference>
<keyword evidence="2" id="KW-1185">Reference proteome</keyword>
<dbReference type="Gene3D" id="1.10.10.10">
    <property type="entry name" value="Winged helix-like DNA-binding domain superfamily/Winged helix DNA-binding domain"/>
    <property type="match status" value="1"/>
</dbReference>
<accession>A0A5C5UZQ0</accession>
<protein>
    <recommendedName>
        <fullName evidence="3">S-adenosylmethionine tRNA ribosyltransferase</fullName>
    </recommendedName>
</protein>
<evidence type="ECO:0000313" key="1">
    <source>
        <dbReference type="EMBL" id="TWT30957.1"/>
    </source>
</evidence>
<dbReference type="Proteomes" id="UP000316714">
    <property type="component" value="Unassembled WGS sequence"/>
</dbReference>
<dbReference type="InterPro" id="IPR036388">
    <property type="entry name" value="WH-like_DNA-bd_sf"/>
</dbReference>
<dbReference type="RefSeq" id="WP_197531649.1">
    <property type="nucleotide sequence ID" value="NZ_SIHJ01000004.1"/>
</dbReference>
<dbReference type="InterPro" id="IPR036390">
    <property type="entry name" value="WH_DNA-bd_sf"/>
</dbReference>
<organism evidence="1 2">
    <name type="scientific">Posidoniimonas corsicana</name>
    <dbReference type="NCBI Taxonomy" id="1938618"/>
    <lineage>
        <taxon>Bacteria</taxon>
        <taxon>Pseudomonadati</taxon>
        <taxon>Planctomycetota</taxon>
        <taxon>Planctomycetia</taxon>
        <taxon>Pirellulales</taxon>
        <taxon>Lacipirellulaceae</taxon>
        <taxon>Posidoniimonas</taxon>
    </lineage>
</organism>
<evidence type="ECO:0008006" key="3">
    <source>
        <dbReference type="Google" id="ProtNLM"/>
    </source>
</evidence>
<dbReference type="Pfam" id="PF11625">
    <property type="entry name" value="DUF3253"/>
    <property type="match status" value="1"/>
</dbReference>
<proteinExistence type="predicted"/>
<reference evidence="1 2" key="1">
    <citation type="submission" date="2019-02" db="EMBL/GenBank/DDBJ databases">
        <title>Deep-cultivation of Planctomycetes and their phenomic and genomic characterization uncovers novel biology.</title>
        <authorList>
            <person name="Wiegand S."/>
            <person name="Jogler M."/>
            <person name="Boedeker C."/>
            <person name="Pinto D."/>
            <person name="Vollmers J."/>
            <person name="Rivas-Marin E."/>
            <person name="Kohn T."/>
            <person name="Peeters S.H."/>
            <person name="Heuer A."/>
            <person name="Rast P."/>
            <person name="Oberbeckmann S."/>
            <person name="Bunk B."/>
            <person name="Jeske O."/>
            <person name="Meyerdierks A."/>
            <person name="Storesund J.E."/>
            <person name="Kallscheuer N."/>
            <person name="Luecker S."/>
            <person name="Lage O.M."/>
            <person name="Pohl T."/>
            <person name="Merkel B.J."/>
            <person name="Hornburger P."/>
            <person name="Mueller R.-W."/>
            <person name="Bruemmer F."/>
            <person name="Labrenz M."/>
            <person name="Spormann A.M."/>
            <person name="Op Den Camp H."/>
            <person name="Overmann J."/>
            <person name="Amann R."/>
            <person name="Jetten M.S.M."/>
            <person name="Mascher T."/>
            <person name="Medema M.H."/>
            <person name="Devos D.P."/>
            <person name="Kaster A.-K."/>
            <person name="Ovreas L."/>
            <person name="Rohde M."/>
            <person name="Galperin M.Y."/>
            <person name="Jogler C."/>
        </authorList>
    </citation>
    <scope>NUCLEOTIDE SEQUENCE [LARGE SCALE GENOMIC DNA]</scope>
    <source>
        <strain evidence="1 2">KOR34</strain>
    </source>
</reference>
<sequence length="86" mass="9368">MGTLEDMVIAACVLEMARERGPGKTLCPSEVARRLDPEDWEPLMPRVRLAAAKLAAERKVRVTQQGVEVDPLLVSGPFRIGVVAAE</sequence>
<comment type="caution">
    <text evidence="1">The sequence shown here is derived from an EMBL/GenBank/DDBJ whole genome shotgun (WGS) entry which is preliminary data.</text>
</comment>
<gene>
    <name evidence="1" type="ORF">KOR34_43300</name>
</gene>
<dbReference type="AlphaFoldDB" id="A0A5C5UZQ0"/>
<dbReference type="InterPro" id="IPR021660">
    <property type="entry name" value="DUF3253"/>
</dbReference>